<reference evidence="3" key="1">
    <citation type="submission" date="2013-01" db="EMBL/GenBank/DDBJ databases">
        <title>Draft Genome Sequence of a Mulberry Tree, Morus notabilis C.K. Schneid.</title>
        <authorList>
            <person name="He N."/>
            <person name="Zhao S."/>
        </authorList>
    </citation>
    <scope>NUCLEOTIDE SEQUENCE</scope>
</reference>
<keyword evidence="1" id="KW-0472">Membrane</keyword>
<keyword evidence="3" id="KW-1185">Reference proteome</keyword>
<dbReference type="EMBL" id="KE343612">
    <property type="protein sequence ID" value="EXB37338.1"/>
    <property type="molecule type" value="Genomic_DNA"/>
</dbReference>
<evidence type="ECO:0000256" key="1">
    <source>
        <dbReference type="SAM" id="Phobius"/>
    </source>
</evidence>
<evidence type="ECO:0000313" key="2">
    <source>
        <dbReference type="EMBL" id="EXB37338.1"/>
    </source>
</evidence>
<accession>W9QS69</accession>
<evidence type="ECO:0000313" key="3">
    <source>
        <dbReference type="Proteomes" id="UP000030645"/>
    </source>
</evidence>
<gene>
    <name evidence="2" type="ORF">L484_024264</name>
</gene>
<protein>
    <submittedName>
        <fullName evidence="2">Uncharacterized protein</fullName>
    </submittedName>
</protein>
<sequence>MLWVCSKVQLLDDQLGHHISTLAIKLEENRDSSCEILGDKITNFENLDEEKFVDHFKVDKIEGKGEEINFIGAVEILNGSIKGVHFIGQLVGMMEVEFEEFKIKEARRCHRCIFFIFFAFHQGSEAMSLVHIFYIFRILLKHCLGAFVSLGCGTDELFYWGLSLPQV</sequence>
<name>W9QS69_9ROSA</name>
<dbReference type="AlphaFoldDB" id="W9QS69"/>
<feature type="transmembrane region" description="Helical" evidence="1">
    <location>
        <begin position="112"/>
        <end position="136"/>
    </location>
</feature>
<proteinExistence type="predicted"/>
<organism evidence="2 3">
    <name type="scientific">Morus notabilis</name>
    <dbReference type="NCBI Taxonomy" id="981085"/>
    <lineage>
        <taxon>Eukaryota</taxon>
        <taxon>Viridiplantae</taxon>
        <taxon>Streptophyta</taxon>
        <taxon>Embryophyta</taxon>
        <taxon>Tracheophyta</taxon>
        <taxon>Spermatophyta</taxon>
        <taxon>Magnoliopsida</taxon>
        <taxon>eudicotyledons</taxon>
        <taxon>Gunneridae</taxon>
        <taxon>Pentapetalae</taxon>
        <taxon>rosids</taxon>
        <taxon>fabids</taxon>
        <taxon>Rosales</taxon>
        <taxon>Moraceae</taxon>
        <taxon>Moreae</taxon>
        <taxon>Morus</taxon>
    </lineage>
</organism>
<dbReference type="Proteomes" id="UP000030645">
    <property type="component" value="Unassembled WGS sequence"/>
</dbReference>
<keyword evidence="1" id="KW-0812">Transmembrane</keyword>
<keyword evidence="1" id="KW-1133">Transmembrane helix</keyword>